<keyword evidence="6" id="KW-1185">Reference proteome</keyword>
<keyword evidence="4" id="KW-0804">Transcription</keyword>
<comment type="similarity">
    <text evidence="2 4">Belongs to the Mediator complex subunit 11 family.</text>
</comment>
<dbReference type="GO" id="GO:0003712">
    <property type="term" value="F:transcription coregulator activity"/>
    <property type="evidence" value="ECO:0007669"/>
    <property type="project" value="InterPro"/>
</dbReference>
<dbReference type="InParanoid" id="D8S989"/>
<evidence type="ECO:0000256" key="1">
    <source>
        <dbReference type="ARBA" id="ARBA00004123"/>
    </source>
</evidence>
<gene>
    <name evidence="4" type="primary">MED11</name>
    <name evidence="5" type="ORF">SELMODRAFT_111765</name>
</gene>
<dbReference type="HOGENOM" id="CLU_141299_0_0_1"/>
<reference evidence="5 6" key="1">
    <citation type="journal article" date="2011" name="Science">
        <title>The Selaginella genome identifies genetic changes associated with the evolution of vascular plants.</title>
        <authorList>
            <person name="Banks J.A."/>
            <person name="Nishiyama T."/>
            <person name="Hasebe M."/>
            <person name="Bowman J.L."/>
            <person name="Gribskov M."/>
            <person name="dePamphilis C."/>
            <person name="Albert V.A."/>
            <person name="Aono N."/>
            <person name="Aoyama T."/>
            <person name="Ambrose B.A."/>
            <person name="Ashton N.W."/>
            <person name="Axtell M.J."/>
            <person name="Barker E."/>
            <person name="Barker M.S."/>
            <person name="Bennetzen J.L."/>
            <person name="Bonawitz N.D."/>
            <person name="Chapple C."/>
            <person name="Cheng C."/>
            <person name="Correa L.G."/>
            <person name="Dacre M."/>
            <person name="DeBarry J."/>
            <person name="Dreyer I."/>
            <person name="Elias M."/>
            <person name="Engstrom E.M."/>
            <person name="Estelle M."/>
            <person name="Feng L."/>
            <person name="Finet C."/>
            <person name="Floyd S.K."/>
            <person name="Frommer W.B."/>
            <person name="Fujita T."/>
            <person name="Gramzow L."/>
            <person name="Gutensohn M."/>
            <person name="Harholt J."/>
            <person name="Hattori M."/>
            <person name="Heyl A."/>
            <person name="Hirai T."/>
            <person name="Hiwatashi Y."/>
            <person name="Ishikawa M."/>
            <person name="Iwata M."/>
            <person name="Karol K.G."/>
            <person name="Koehler B."/>
            <person name="Kolukisaoglu U."/>
            <person name="Kubo M."/>
            <person name="Kurata T."/>
            <person name="Lalonde S."/>
            <person name="Li K."/>
            <person name="Li Y."/>
            <person name="Litt A."/>
            <person name="Lyons E."/>
            <person name="Manning G."/>
            <person name="Maruyama T."/>
            <person name="Michael T.P."/>
            <person name="Mikami K."/>
            <person name="Miyazaki S."/>
            <person name="Morinaga S."/>
            <person name="Murata T."/>
            <person name="Mueller-Roeber B."/>
            <person name="Nelson D.R."/>
            <person name="Obara M."/>
            <person name="Oguri Y."/>
            <person name="Olmstead R.G."/>
            <person name="Onodera N."/>
            <person name="Petersen B.L."/>
            <person name="Pils B."/>
            <person name="Prigge M."/>
            <person name="Rensing S.A."/>
            <person name="Riano-Pachon D.M."/>
            <person name="Roberts A.W."/>
            <person name="Sato Y."/>
            <person name="Scheller H.V."/>
            <person name="Schulz B."/>
            <person name="Schulz C."/>
            <person name="Shakirov E.V."/>
            <person name="Shibagaki N."/>
            <person name="Shinohara N."/>
            <person name="Shippen D.E."/>
            <person name="Soerensen I."/>
            <person name="Sotooka R."/>
            <person name="Sugimoto N."/>
            <person name="Sugita M."/>
            <person name="Sumikawa N."/>
            <person name="Tanurdzic M."/>
            <person name="Theissen G."/>
            <person name="Ulvskov P."/>
            <person name="Wakazuki S."/>
            <person name="Weng J.K."/>
            <person name="Willats W.W."/>
            <person name="Wipf D."/>
            <person name="Wolf P.G."/>
            <person name="Yang L."/>
            <person name="Zimmer A.D."/>
            <person name="Zhu Q."/>
            <person name="Mitros T."/>
            <person name="Hellsten U."/>
            <person name="Loque D."/>
            <person name="Otillar R."/>
            <person name="Salamov A."/>
            <person name="Schmutz J."/>
            <person name="Shapiro H."/>
            <person name="Lindquist E."/>
            <person name="Lucas S."/>
            <person name="Rokhsar D."/>
            <person name="Grigoriev I.V."/>
        </authorList>
    </citation>
    <scope>NUCLEOTIDE SEQUENCE [LARGE SCALE GENOMIC DNA]</scope>
</reference>
<keyword evidence="3 4" id="KW-0539">Nucleus</keyword>
<comment type="function">
    <text evidence="4">Component of the Mediator complex, a coactivator involved in the regulated transcription of nearly all RNA polymerase II-dependent genes. Mediator functions as a bridge to convey information from gene-specific regulatory proteins to the basal RNA polymerase II transcription machinery. Mediator is recruited to promoters by direct interactions with regulatory proteins and serves as a scaffold for the assembly of a functional pre-initiation complex with RNA polymerase II and the general transcription factors.</text>
</comment>
<dbReference type="PANTHER" id="PTHR22890">
    <property type="entry name" value="MEDIATOR OF RNA POLYMERASE II TRANSCRIPTION SUBUNIT 11"/>
    <property type="match status" value="1"/>
</dbReference>
<sequence length="119" mass="13501">MTTSTQPQSPALLRLAHVERKIVQAVEFAGTVMEELANAGGPRMEFVTTQCHEFMKSMKDIQTVLHEEIKSMCEYRPYENCDYIPRMGGEISLKKIDCVLDELQKLEDTINNYQSSGPS</sequence>
<dbReference type="Proteomes" id="UP000001514">
    <property type="component" value="Unassembled WGS sequence"/>
</dbReference>
<dbReference type="GO" id="GO:0006357">
    <property type="term" value="P:regulation of transcription by RNA polymerase II"/>
    <property type="evidence" value="ECO:0007669"/>
    <property type="project" value="InterPro"/>
</dbReference>
<dbReference type="Pfam" id="PF10280">
    <property type="entry name" value="Med11"/>
    <property type="match status" value="1"/>
</dbReference>
<dbReference type="AlphaFoldDB" id="D8S989"/>
<comment type="subcellular location">
    <subcellularLocation>
        <location evidence="1 4">Nucleus</location>
    </subcellularLocation>
</comment>
<dbReference type="Gramene" id="EFJ18772">
    <property type="protein sequence ID" value="EFJ18772"/>
    <property type="gene ID" value="SELMODRAFT_111765"/>
</dbReference>
<keyword evidence="4" id="KW-0805">Transcription regulation</keyword>
<protein>
    <recommendedName>
        <fullName evidence="4">Mediator of RNA polymerase II transcription subunit 11</fullName>
    </recommendedName>
    <alternativeName>
        <fullName evidence="4">Mediator complex subunit 11</fullName>
    </alternativeName>
</protein>
<proteinExistence type="inferred from homology"/>
<dbReference type="InterPro" id="IPR019404">
    <property type="entry name" value="Mediator_Med11"/>
</dbReference>
<dbReference type="GO" id="GO:0016592">
    <property type="term" value="C:mediator complex"/>
    <property type="evidence" value="ECO:0000318"/>
    <property type="project" value="GO_Central"/>
</dbReference>
<comment type="subunit">
    <text evidence="4">Component of the Mediator complex.</text>
</comment>
<evidence type="ECO:0000256" key="2">
    <source>
        <dbReference type="ARBA" id="ARBA00008186"/>
    </source>
</evidence>
<dbReference type="KEGG" id="smo:SELMODRAFT_111765"/>
<dbReference type="STRING" id="88036.D8S989"/>
<keyword evidence="4" id="KW-0010">Activator</keyword>
<organism evidence="6">
    <name type="scientific">Selaginella moellendorffii</name>
    <name type="common">Spikemoss</name>
    <dbReference type="NCBI Taxonomy" id="88036"/>
    <lineage>
        <taxon>Eukaryota</taxon>
        <taxon>Viridiplantae</taxon>
        <taxon>Streptophyta</taxon>
        <taxon>Embryophyta</taxon>
        <taxon>Tracheophyta</taxon>
        <taxon>Lycopodiopsida</taxon>
        <taxon>Selaginellales</taxon>
        <taxon>Selaginellaceae</taxon>
        <taxon>Selaginella</taxon>
    </lineage>
</organism>
<dbReference type="OrthoDB" id="5418434at2759"/>
<evidence type="ECO:0000313" key="5">
    <source>
        <dbReference type="EMBL" id="EFJ18772.1"/>
    </source>
</evidence>
<evidence type="ECO:0000256" key="3">
    <source>
        <dbReference type="ARBA" id="ARBA00023242"/>
    </source>
</evidence>
<dbReference type="EMBL" id="GL377608">
    <property type="protein sequence ID" value="EFJ18772.1"/>
    <property type="molecule type" value="Genomic_DNA"/>
</dbReference>
<evidence type="ECO:0000313" key="6">
    <source>
        <dbReference type="Proteomes" id="UP000001514"/>
    </source>
</evidence>
<evidence type="ECO:0000256" key="4">
    <source>
        <dbReference type="RuleBase" id="RU364147"/>
    </source>
</evidence>
<dbReference type="OMA" id="KLDCVIG"/>
<name>D8S989_SELML</name>
<dbReference type="eggNOG" id="ENOG502S141">
    <property type="taxonomic scope" value="Eukaryota"/>
</dbReference>
<accession>D8S989</accession>
<dbReference type="FunCoup" id="D8S989">
    <property type="interactions" value="321"/>
</dbReference>